<protein>
    <submittedName>
        <fullName evidence="2">Uncharacterized protein</fullName>
    </submittedName>
</protein>
<dbReference type="Proteomes" id="UP001465976">
    <property type="component" value="Unassembled WGS sequence"/>
</dbReference>
<dbReference type="EMBL" id="JBAHYK010001979">
    <property type="protein sequence ID" value="KAL0566198.1"/>
    <property type="molecule type" value="Genomic_DNA"/>
</dbReference>
<sequence>MPRKRLYHTKEEQRLANNTKAKRWREKNRNVIRERRQEKQQALEEERARARRIQRKKERILKEREEREKERAVRETTKSSLMDESRPVKELEYSRKLHAMFLERHPSRYNFLQETYLEFMAPSIPGHIYRPDTFFDNCLRPFNEVEVLLRRSQARVLLYHGPCDEWKAIGSMHEDIKEFSDWVEDMYCSAILGHSALKKAHDRRELKYQQV</sequence>
<comment type="caution">
    <text evidence="2">The sequence shown here is derived from an EMBL/GenBank/DDBJ whole genome shotgun (WGS) entry which is preliminary data.</text>
</comment>
<reference evidence="2 3" key="1">
    <citation type="submission" date="2024-02" db="EMBL/GenBank/DDBJ databases">
        <title>A draft genome for the cacao thread blight pathogen Marasmius crinis-equi.</title>
        <authorList>
            <person name="Cohen S.P."/>
            <person name="Baruah I.K."/>
            <person name="Amoako-Attah I."/>
            <person name="Bukari Y."/>
            <person name="Meinhardt L.W."/>
            <person name="Bailey B.A."/>
        </authorList>
    </citation>
    <scope>NUCLEOTIDE SEQUENCE [LARGE SCALE GENOMIC DNA]</scope>
    <source>
        <strain evidence="2 3">GH-76</strain>
    </source>
</reference>
<keyword evidence="3" id="KW-1185">Reference proteome</keyword>
<feature type="region of interest" description="Disordered" evidence="1">
    <location>
        <begin position="1"/>
        <end position="51"/>
    </location>
</feature>
<organism evidence="2 3">
    <name type="scientific">Marasmius crinis-equi</name>
    <dbReference type="NCBI Taxonomy" id="585013"/>
    <lineage>
        <taxon>Eukaryota</taxon>
        <taxon>Fungi</taxon>
        <taxon>Dikarya</taxon>
        <taxon>Basidiomycota</taxon>
        <taxon>Agaricomycotina</taxon>
        <taxon>Agaricomycetes</taxon>
        <taxon>Agaricomycetidae</taxon>
        <taxon>Agaricales</taxon>
        <taxon>Marasmiineae</taxon>
        <taxon>Marasmiaceae</taxon>
        <taxon>Marasmius</taxon>
    </lineage>
</organism>
<name>A0ABR3ETE7_9AGAR</name>
<accession>A0ABR3ETE7</accession>
<gene>
    <name evidence="2" type="ORF">V5O48_015819</name>
</gene>
<feature type="region of interest" description="Disordered" evidence="1">
    <location>
        <begin position="64"/>
        <end position="83"/>
    </location>
</feature>
<evidence type="ECO:0000256" key="1">
    <source>
        <dbReference type="SAM" id="MobiDB-lite"/>
    </source>
</evidence>
<evidence type="ECO:0000313" key="3">
    <source>
        <dbReference type="Proteomes" id="UP001465976"/>
    </source>
</evidence>
<feature type="compositionally biased region" description="Basic and acidic residues" evidence="1">
    <location>
        <begin position="27"/>
        <end position="48"/>
    </location>
</feature>
<evidence type="ECO:0000313" key="2">
    <source>
        <dbReference type="EMBL" id="KAL0566198.1"/>
    </source>
</evidence>
<proteinExistence type="predicted"/>